<dbReference type="PANTHER" id="PTHR11082:SF31">
    <property type="entry name" value="TRNA-DIHYDROURIDINE(20A_20B) SYNTHASE [NAD(P)+]-LIKE"/>
    <property type="match status" value="1"/>
</dbReference>
<sequence>MAPLLGSFLLGAAALATTVNAEHWPLSEDYHRFAPRAEGFEWKKCGSGQVARECSRFEVPLDWADHSVGKASLAVARYKATKEPKLGTIFVNPGGPGGSGVNTILGGNAAKISQASGGQYDIVSWDPRGIGQTVPRADCFQTGTEENLFWEGTIPRAGLEARGNFTDQEDIDAFYEQVDEVDVLLEELGKRCVTYSPDTFQYIGSAAAVRDMIAMHDLLEGKDKPIDFWGLSYGTVIGIYFVNMFPERVGRVVLDGVVDPERWANRPSYQKWDVKPESTDEAFNGFVEACAVAGPSGCAIASKDSNPETVRKYVSDLIDSAYYYKRKLGSKATFGSARVRSMIYSGMYGPANWPTLAERLASIHEFLNNATSSSQTKRSLPESLFGAFPDEIAASGDATSTTDPAPDYAFQGVTCADAIDAGNTTTKDVFDFLVHITRTVSPMFGPQWGDGGFYCHRWPVRAVERYTGPWNKKLANPILVIGNEADPVTPYVMAKKVADALGDSAILIQQDDYGHTSLAMHSNCTISALQDYFLDNKLPTQDILCGTDQQLFPGPGVTKGTVSKLNTVSNSVSTSETNSVQDELDKARERSHKLFIATIALAAATGLLLVALLFSCIRGRKSKPAYGTHIPRAAFEKASEEQGHTYDDPYAARAGTKSGGYARVETVRFRDSTRLLLINDRSGCCYGGFVKNRRDVFDSIEFLAGLTLRARANPKSAKQIRRLILQLNFLPSTTTAMQRPLDSGLAGQNEAIDFEVLSPNQMLETFGRLNIAAPMVRYSKLPFRHLVSLYDVHITHTPMIMAAEFSRSAIARHSDFTTSPEERGRFSLVEKGTGGRTRHVRGSLVAQFAANDPKTFADACELIHPHVDGVDLNCGCPQPWAYSEHVGSWLLRQPDRVRDLVRAAKDRLGWDYSVSIKVRVDPDLKRTQQLMETAVHAGASYITVHGRTRHQVSTLPVNLPAISFARECVKGALPVVANGDAWSAAENETIRRETGCESVMSARGLLANPVESLKIKLEAKLTFLGSIFWAHLDANIGGSDWALTMD</sequence>
<evidence type="ECO:0000256" key="3">
    <source>
        <dbReference type="ARBA" id="ARBA00022643"/>
    </source>
</evidence>
<dbReference type="GO" id="GO:0006397">
    <property type="term" value="P:mRNA processing"/>
    <property type="evidence" value="ECO:0007669"/>
    <property type="project" value="UniProtKB-KW"/>
</dbReference>
<evidence type="ECO:0000256" key="5">
    <source>
        <dbReference type="ARBA" id="ARBA00022694"/>
    </source>
</evidence>
<dbReference type="InterPro" id="IPR013785">
    <property type="entry name" value="Aldolase_TIM"/>
</dbReference>
<name>A0A0K6G8C2_9AGAM</name>
<keyword evidence="9" id="KW-1133">Transmembrane helix</keyword>
<dbReference type="EMBL" id="CYGV01001502">
    <property type="protein sequence ID" value="CUA74867.1"/>
    <property type="molecule type" value="Genomic_DNA"/>
</dbReference>
<dbReference type="Pfam" id="PF00561">
    <property type="entry name" value="Abhydrolase_1"/>
    <property type="match status" value="1"/>
</dbReference>
<dbReference type="InterPro" id="IPR013595">
    <property type="entry name" value="Pept_S33_TAP-like_C"/>
</dbReference>
<evidence type="ECO:0000256" key="1">
    <source>
        <dbReference type="ARBA" id="ARBA00001917"/>
    </source>
</evidence>
<dbReference type="Pfam" id="PF01207">
    <property type="entry name" value="Dus"/>
    <property type="match status" value="1"/>
</dbReference>
<keyword evidence="4" id="KW-0507">mRNA processing</keyword>
<dbReference type="GO" id="GO:0050660">
    <property type="term" value="F:flavin adenine dinucleotide binding"/>
    <property type="evidence" value="ECO:0007669"/>
    <property type="project" value="InterPro"/>
</dbReference>
<keyword evidence="3" id="KW-0288">FMN</keyword>
<dbReference type="Gene3D" id="3.40.50.1820">
    <property type="entry name" value="alpha/beta hydrolase"/>
    <property type="match status" value="1"/>
</dbReference>
<evidence type="ECO:0000256" key="9">
    <source>
        <dbReference type="SAM" id="Phobius"/>
    </source>
</evidence>
<reference evidence="14 15" key="1">
    <citation type="submission" date="2015-07" db="EMBL/GenBank/DDBJ databases">
        <authorList>
            <person name="Noorani M."/>
        </authorList>
    </citation>
    <scope>NUCLEOTIDE SEQUENCE [LARGE SCALE GENOMIC DNA]</scope>
    <source>
        <strain evidence="14">BBA 69670</strain>
    </source>
</reference>
<keyword evidence="5" id="KW-0819">tRNA processing</keyword>
<evidence type="ECO:0000259" key="13">
    <source>
        <dbReference type="Pfam" id="PF08386"/>
    </source>
</evidence>
<comment type="catalytic activity">
    <reaction evidence="8">
        <text>a 5,6-dihydrouridine in mRNA + NADP(+) = a uridine in mRNA + NADPH + H(+)</text>
        <dbReference type="Rhea" id="RHEA:69855"/>
        <dbReference type="Rhea" id="RHEA-COMP:14658"/>
        <dbReference type="Rhea" id="RHEA-COMP:17789"/>
        <dbReference type="ChEBI" id="CHEBI:15378"/>
        <dbReference type="ChEBI" id="CHEBI:57783"/>
        <dbReference type="ChEBI" id="CHEBI:58349"/>
        <dbReference type="ChEBI" id="CHEBI:65315"/>
        <dbReference type="ChEBI" id="CHEBI:74443"/>
    </reaction>
    <physiologicalReaction direction="right-to-left" evidence="8">
        <dbReference type="Rhea" id="RHEA:69857"/>
    </physiologicalReaction>
</comment>
<dbReference type="Gene3D" id="3.20.20.70">
    <property type="entry name" value="Aldolase class I"/>
    <property type="match status" value="1"/>
</dbReference>
<feature type="domain" description="DUS-like FMN-binding" evidence="12">
    <location>
        <begin position="772"/>
        <end position="1010"/>
    </location>
</feature>
<keyword evidence="6" id="KW-0560">Oxidoreductase</keyword>
<keyword evidence="9" id="KW-0472">Membrane</keyword>
<keyword evidence="9" id="KW-0812">Transmembrane</keyword>
<dbReference type="Proteomes" id="UP000044841">
    <property type="component" value="Unassembled WGS sequence"/>
</dbReference>
<evidence type="ECO:0000313" key="15">
    <source>
        <dbReference type="Proteomes" id="UP000044841"/>
    </source>
</evidence>
<accession>A0A0K6G8C2</accession>
<dbReference type="PROSITE" id="PS01136">
    <property type="entry name" value="UPF0034"/>
    <property type="match status" value="1"/>
</dbReference>
<feature type="transmembrane region" description="Helical" evidence="9">
    <location>
        <begin position="594"/>
        <end position="614"/>
    </location>
</feature>
<evidence type="ECO:0000256" key="7">
    <source>
        <dbReference type="ARBA" id="ARBA00048342"/>
    </source>
</evidence>
<feature type="chain" id="PRO_5005503144" evidence="10">
    <location>
        <begin position="22"/>
        <end position="1046"/>
    </location>
</feature>
<dbReference type="SUPFAM" id="SSF53474">
    <property type="entry name" value="alpha/beta-Hydrolases"/>
    <property type="match status" value="1"/>
</dbReference>
<feature type="domain" description="Peptidase S33 tripeptidyl aminopeptidase-like C-terminal" evidence="13">
    <location>
        <begin position="441"/>
        <end position="545"/>
    </location>
</feature>
<dbReference type="AlphaFoldDB" id="A0A0K6G8C2"/>
<evidence type="ECO:0000256" key="6">
    <source>
        <dbReference type="ARBA" id="ARBA00023002"/>
    </source>
</evidence>
<dbReference type="InterPro" id="IPR035587">
    <property type="entry name" value="DUS-like_FMN-bd"/>
</dbReference>
<dbReference type="InterPro" id="IPR029058">
    <property type="entry name" value="AB_hydrolase_fold"/>
</dbReference>
<evidence type="ECO:0000256" key="4">
    <source>
        <dbReference type="ARBA" id="ARBA00022664"/>
    </source>
</evidence>
<dbReference type="SUPFAM" id="SSF51395">
    <property type="entry name" value="FMN-linked oxidoreductases"/>
    <property type="match status" value="1"/>
</dbReference>
<proteinExistence type="predicted"/>
<feature type="domain" description="AB hydrolase-1" evidence="11">
    <location>
        <begin position="88"/>
        <end position="263"/>
    </location>
</feature>
<dbReference type="GO" id="GO:0017150">
    <property type="term" value="F:tRNA dihydrouridine synthase activity"/>
    <property type="evidence" value="ECO:0007669"/>
    <property type="project" value="InterPro"/>
</dbReference>
<evidence type="ECO:0000256" key="8">
    <source>
        <dbReference type="ARBA" id="ARBA00049447"/>
    </source>
</evidence>
<evidence type="ECO:0000256" key="10">
    <source>
        <dbReference type="SAM" id="SignalP"/>
    </source>
</evidence>
<dbReference type="PANTHER" id="PTHR11082">
    <property type="entry name" value="TRNA-DIHYDROURIDINE SYNTHASE"/>
    <property type="match status" value="1"/>
</dbReference>
<keyword evidence="2" id="KW-0285">Flavoprotein</keyword>
<dbReference type="InterPro" id="IPR018517">
    <property type="entry name" value="tRNA_hU_synthase_CS"/>
</dbReference>
<keyword evidence="10" id="KW-0732">Signal</keyword>
<evidence type="ECO:0000259" key="11">
    <source>
        <dbReference type="Pfam" id="PF00561"/>
    </source>
</evidence>
<dbReference type="InterPro" id="IPR000073">
    <property type="entry name" value="AB_hydrolase_1"/>
</dbReference>
<keyword evidence="15" id="KW-1185">Reference proteome</keyword>
<protein>
    <submittedName>
        <fullName evidence="14">tRNA-dihydrouridine synthase 4</fullName>
    </submittedName>
</protein>
<evidence type="ECO:0000259" key="12">
    <source>
        <dbReference type="Pfam" id="PF01207"/>
    </source>
</evidence>
<feature type="signal peptide" evidence="10">
    <location>
        <begin position="1"/>
        <end position="21"/>
    </location>
</feature>
<comment type="cofactor">
    <cofactor evidence="1">
        <name>FMN</name>
        <dbReference type="ChEBI" id="CHEBI:58210"/>
    </cofactor>
</comment>
<evidence type="ECO:0000256" key="2">
    <source>
        <dbReference type="ARBA" id="ARBA00022630"/>
    </source>
</evidence>
<dbReference type="CDD" id="cd02801">
    <property type="entry name" value="DUS_like_FMN"/>
    <property type="match status" value="1"/>
</dbReference>
<evidence type="ECO:0000313" key="14">
    <source>
        <dbReference type="EMBL" id="CUA74867.1"/>
    </source>
</evidence>
<organism evidence="14 15">
    <name type="scientific">Rhizoctonia solani</name>
    <dbReference type="NCBI Taxonomy" id="456999"/>
    <lineage>
        <taxon>Eukaryota</taxon>
        <taxon>Fungi</taxon>
        <taxon>Dikarya</taxon>
        <taxon>Basidiomycota</taxon>
        <taxon>Agaricomycotina</taxon>
        <taxon>Agaricomycetes</taxon>
        <taxon>Cantharellales</taxon>
        <taxon>Ceratobasidiaceae</taxon>
        <taxon>Rhizoctonia</taxon>
    </lineage>
</organism>
<gene>
    <name evidence="14" type="ORF">RSOLAG22IIIB_11530</name>
</gene>
<dbReference type="Pfam" id="PF08386">
    <property type="entry name" value="Abhydrolase_4"/>
    <property type="match status" value="1"/>
</dbReference>
<comment type="catalytic activity">
    <reaction evidence="7">
        <text>a 5,6-dihydrouridine in mRNA + NAD(+) = a uridine in mRNA + NADH + H(+)</text>
        <dbReference type="Rhea" id="RHEA:69851"/>
        <dbReference type="Rhea" id="RHEA-COMP:14658"/>
        <dbReference type="Rhea" id="RHEA-COMP:17789"/>
        <dbReference type="ChEBI" id="CHEBI:15378"/>
        <dbReference type="ChEBI" id="CHEBI:57540"/>
        <dbReference type="ChEBI" id="CHEBI:57945"/>
        <dbReference type="ChEBI" id="CHEBI:65315"/>
        <dbReference type="ChEBI" id="CHEBI:74443"/>
    </reaction>
    <physiologicalReaction direction="right-to-left" evidence="7">
        <dbReference type="Rhea" id="RHEA:69853"/>
    </physiologicalReaction>
</comment>